<evidence type="ECO:0000313" key="2">
    <source>
        <dbReference type="Proteomes" id="UP000189229"/>
    </source>
</evidence>
<sequence length="55" mass="5816">MAPPKFAADNRSALLSAVLSVDPEDMGARHTVDWMRTHLPGAADGPASTSADRPR</sequence>
<dbReference type="EMBL" id="MVBM01000007">
    <property type="protein sequence ID" value="OOK69272.1"/>
    <property type="molecule type" value="Genomic_DNA"/>
</dbReference>
<dbReference type="AlphaFoldDB" id="A0A1V3WR47"/>
<dbReference type="Proteomes" id="UP000189229">
    <property type="component" value="Unassembled WGS sequence"/>
</dbReference>
<reference evidence="1 2" key="1">
    <citation type="submission" date="2017-02" db="EMBL/GenBank/DDBJ databases">
        <title>Complete genome sequences of Mycobacterium kansasii strains isolated from rhesus macaques.</title>
        <authorList>
            <person name="Panda A."/>
            <person name="Nagaraj S."/>
            <person name="Zhao X."/>
            <person name="Tettelin H."/>
            <person name="Detolla L.J."/>
        </authorList>
    </citation>
    <scope>NUCLEOTIDE SEQUENCE [LARGE SCALE GENOMIC DNA]</scope>
    <source>
        <strain evidence="1 2">11-3813</strain>
    </source>
</reference>
<gene>
    <name evidence="1" type="ORF">BZL30_6787</name>
</gene>
<protein>
    <submittedName>
        <fullName evidence="1">Putative membrane mmpL11 domain protein</fullName>
    </submittedName>
</protein>
<proteinExistence type="predicted"/>
<name>A0A1V3WR47_MYCKA</name>
<evidence type="ECO:0000313" key="1">
    <source>
        <dbReference type="EMBL" id="OOK69272.1"/>
    </source>
</evidence>
<accession>A0A1V3WR47</accession>
<organism evidence="1 2">
    <name type="scientific">Mycobacterium kansasii</name>
    <dbReference type="NCBI Taxonomy" id="1768"/>
    <lineage>
        <taxon>Bacteria</taxon>
        <taxon>Bacillati</taxon>
        <taxon>Actinomycetota</taxon>
        <taxon>Actinomycetes</taxon>
        <taxon>Mycobacteriales</taxon>
        <taxon>Mycobacteriaceae</taxon>
        <taxon>Mycobacterium</taxon>
    </lineage>
</organism>
<comment type="caution">
    <text evidence="1">The sequence shown here is derived from an EMBL/GenBank/DDBJ whole genome shotgun (WGS) entry which is preliminary data.</text>
</comment>